<evidence type="ECO:0000313" key="5">
    <source>
        <dbReference type="Proteomes" id="UP000316196"/>
    </source>
</evidence>
<feature type="domain" description="D-isomer specific 2-hydroxyacid dehydrogenase NAD-binding" evidence="3">
    <location>
        <begin position="106"/>
        <end position="272"/>
    </location>
</feature>
<dbReference type="PANTHER" id="PTHR10996:SF178">
    <property type="entry name" value="2-HYDROXYACID DEHYDROGENASE YGL185C-RELATED"/>
    <property type="match status" value="1"/>
</dbReference>
<dbReference type="GO" id="GO:0016618">
    <property type="term" value="F:hydroxypyruvate reductase [NAD(P)H] activity"/>
    <property type="evidence" value="ECO:0007669"/>
    <property type="project" value="TreeGrafter"/>
</dbReference>
<dbReference type="PROSITE" id="PS00671">
    <property type="entry name" value="D_2_HYDROXYACID_DH_3"/>
    <property type="match status" value="1"/>
</dbReference>
<organism evidence="4 5">
    <name type="scientific">Propioniferax innocua</name>
    <dbReference type="NCBI Taxonomy" id="1753"/>
    <lineage>
        <taxon>Bacteria</taxon>
        <taxon>Bacillati</taxon>
        <taxon>Actinomycetota</taxon>
        <taxon>Actinomycetes</taxon>
        <taxon>Propionibacteriales</taxon>
        <taxon>Propionibacteriaceae</taxon>
        <taxon>Propioniferax</taxon>
    </lineage>
</organism>
<keyword evidence="5" id="KW-1185">Reference proteome</keyword>
<name>A0A542Z7D9_9ACTN</name>
<dbReference type="GO" id="GO:0030267">
    <property type="term" value="F:glyoxylate reductase (NADPH) activity"/>
    <property type="evidence" value="ECO:0007669"/>
    <property type="project" value="TreeGrafter"/>
</dbReference>
<dbReference type="InterPro" id="IPR050223">
    <property type="entry name" value="D-isomer_2-hydroxyacid_DH"/>
</dbReference>
<accession>A0A542Z7D9</accession>
<protein>
    <submittedName>
        <fullName evidence="4">Phosphoglycerate dehydrogenase-like enzyme</fullName>
    </submittedName>
</protein>
<dbReference type="GO" id="GO:0051287">
    <property type="term" value="F:NAD binding"/>
    <property type="evidence" value="ECO:0007669"/>
    <property type="project" value="InterPro"/>
</dbReference>
<dbReference type="OrthoDB" id="4324715at2"/>
<dbReference type="Gene3D" id="3.40.50.720">
    <property type="entry name" value="NAD(P)-binding Rossmann-like Domain"/>
    <property type="match status" value="2"/>
</dbReference>
<dbReference type="InterPro" id="IPR036291">
    <property type="entry name" value="NAD(P)-bd_dom_sf"/>
</dbReference>
<dbReference type="InterPro" id="IPR029753">
    <property type="entry name" value="D-isomer_DH_CS"/>
</dbReference>
<dbReference type="GO" id="GO:0005829">
    <property type="term" value="C:cytosol"/>
    <property type="evidence" value="ECO:0007669"/>
    <property type="project" value="TreeGrafter"/>
</dbReference>
<reference evidence="4 5" key="1">
    <citation type="submission" date="2019-06" db="EMBL/GenBank/DDBJ databases">
        <title>Sequencing the genomes of 1000 actinobacteria strains.</title>
        <authorList>
            <person name="Klenk H.-P."/>
        </authorList>
    </citation>
    <scope>NUCLEOTIDE SEQUENCE [LARGE SCALE GENOMIC DNA]</scope>
    <source>
        <strain evidence="4 5">DSM 8251</strain>
    </source>
</reference>
<evidence type="ECO:0000256" key="2">
    <source>
        <dbReference type="ARBA" id="ARBA00023027"/>
    </source>
</evidence>
<dbReference type="InterPro" id="IPR006140">
    <property type="entry name" value="D-isomer_DH_NAD-bd"/>
</dbReference>
<dbReference type="EMBL" id="VFOR01000005">
    <property type="protein sequence ID" value="TQL56256.1"/>
    <property type="molecule type" value="Genomic_DNA"/>
</dbReference>
<comment type="caution">
    <text evidence="4">The sequence shown here is derived from an EMBL/GenBank/DDBJ whole genome shotgun (WGS) entry which is preliminary data.</text>
</comment>
<sequence length="311" mass="33398">MTRTAWVPHESVDAAAAALGGIPEGLRVVPFPDADQLPEDPALVEFLVQPYFSGARALARVDEMVNLEVVQLQSAGYEDVLPAVPEGVRLANGRGVHDTATAEIALGLMIAHGRNIDVAARNQSAGRWEPMPGRSIADKHILLVGPGNIGRAIQQRLEVFEPASITLVARTARDGIHAFTDLDDLLPKADIVVLACPLTDDTRHLLDAERLALLHDDALVVNVARGPVVDTEALIAENGRIGAAMDVVDPEPLPPEHPLWTTPRVLISPHVGGMADCFERRRDKLLAASLRAWLAGERLPAEIDLAGSARR</sequence>
<keyword evidence="2" id="KW-0520">NAD</keyword>
<proteinExistence type="predicted"/>
<dbReference type="AlphaFoldDB" id="A0A542Z7D9"/>
<evidence type="ECO:0000256" key="1">
    <source>
        <dbReference type="ARBA" id="ARBA00023002"/>
    </source>
</evidence>
<dbReference type="RefSeq" id="WP_142094568.1">
    <property type="nucleotide sequence ID" value="NZ_BAAAMD010000003.1"/>
</dbReference>
<evidence type="ECO:0000313" key="4">
    <source>
        <dbReference type="EMBL" id="TQL56256.1"/>
    </source>
</evidence>
<dbReference type="SUPFAM" id="SSF51735">
    <property type="entry name" value="NAD(P)-binding Rossmann-fold domains"/>
    <property type="match status" value="1"/>
</dbReference>
<dbReference type="PANTHER" id="PTHR10996">
    <property type="entry name" value="2-HYDROXYACID DEHYDROGENASE-RELATED"/>
    <property type="match status" value="1"/>
</dbReference>
<evidence type="ECO:0000259" key="3">
    <source>
        <dbReference type="Pfam" id="PF02826"/>
    </source>
</evidence>
<gene>
    <name evidence="4" type="ORF">FB460_2559</name>
</gene>
<keyword evidence="1" id="KW-0560">Oxidoreductase</keyword>
<dbReference type="Pfam" id="PF02826">
    <property type="entry name" value="2-Hacid_dh_C"/>
    <property type="match status" value="1"/>
</dbReference>
<dbReference type="Proteomes" id="UP000316196">
    <property type="component" value="Unassembled WGS sequence"/>
</dbReference>